<dbReference type="InterPro" id="IPR011766">
    <property type="entry name" value="TPP_enzyme_TPP-bd"/>
</dbReference>
<dbReference type="Pfam" id="PF02776">
    <property type="entry name" value="TPP_enzyme_N"/>
    <property type="match status" value="1"/>
</dbReference>
<gene>
    <name evidence="7" type="ORF">IOD40_05905</name>
</gene>
<dbReference type="PANTHER" id="PTHR18968:SF13">
    <property type="entry name" value="ACETOLACTATE SYNTHASE CATALYTIC SUBUNIT, MITOCHONDRIAL"/>
    <property type="match status" value="1"/>
</dbReference>
<keyword evidence="8" id="KW-1185">Reference proteome</keyword>
<dbReference type="InterPro" id="IPR029061">
    <property type="entry name" value="THDP-binding"/>
</dbReference>
<organism evidence="7 8">
    <name type="scientific">Aquamicrobium zhengzhouense</name>
    <dbReference type="NCBI Taxonomy" id="2781738"/>
    <lineage>
        <taxon>Bacteria</taxon>
        <taxon>Pseudomonadati</taxon>
        <taxon>Pseudomonadota</taxon>
        <taxon>Alphaproteobacteria</taxon>
        <taxon>Hyphomicrobiales</taxon>
        <taxon>Phyllobacteriaceae</taxon>
        <taxon>Aquamicrobium</taxon>
    </lineage>
</organism>
<dbReference type="EMBL" id="JADGMQ010000002">
    <property type="protein sequence ID" value="MBI1620196.1"/>
    <property type="molecule type" value="Genomic_DNA"/>
</dbReference>
<dbReference type="Pfam" id="PF02775">
    <property type="entry name" value="TPP_enzyme_C"/>
    <property type="match status" value="1"/>
</dbReference>
<dbReference type="InterPro" id="IPR045229">
    <property type="entry name" value="TPP_enz"/>
</dbReference>
<dbReference type="SUPFAM" id="SSF52518">
    <property type="entry name" value="Thiamin diphosphate-binding fold (THDP-binding)"/>
    <property type="match status" value="2"/>
</dbReference>
<evidence type="ECO:0000259" key="4">
    <source>
        <dbReference type="Pfam" id="PF00205"/>
    </source>
</evidence>
<reference evidence="7 8" key="1">
    <citation type="submission" date="2020-10" db="EMBL/GenBank/DDBJ databases">
        <title>Aquamicrobium zhengzhouensis sp. nov., a exopolysaccharide producing bacterium isolated from farmland soil.</title>
        <authorList>
            <person name="Wang X."/>
        </authorList>
    </citation>
    <scope>NUCLEOTIDE SEQUENCE [LARGE SCALE GENOMIC DNA]</scope>
    <source>
        <strain evidence="8">cd-1</strain>
    </source>
</reference>
<dbReference type="SUPFAM" id="SSF52467">
    <property type="entry name" value="DHS-like NAD/FAD-binding domain"/>
    <property type="match status" value="1"/>
</dbReference>
<feature type="domain" description="Thiamine pyrophosphate enzyme central" evidence="4">
    <location>
        <begin position="187"/>
        <end position="317"/>
    </location>
</feature>
<protein>
    <submittedName>
        <fullName evidence="7">Thiamine pyrophosphate-binding protein</fullName>
    </submittedName>
</protein>
<accession>A0ABS0SAA4</accession>
<evidence type="ECO:0000259" key="6">
    <source>
        <dbReference type="Pfam" id="PF02776"/>
    </source>
</evidence>
<evidence type="ECO:0000313" key="8">
    <source>
        <dbReference type="Proteomes" id="UP000601789"/>
    </source>
</evidence>
<dbReference type="Pfam" id="PF00205">
    <property type="entry name" value="TPP_enzyme_M"/>
    <property type="match status" value="1"/>
</dbReference>
<proteinExistence type="inferred from homology"/>
<dbReference type="Gene3D" id="3.40.50.1220">
    <property type="entry name" value="TPP-binding domain"/>
    <property type="match status" value="1"/>
</dbReference>
<dbReference type="InterPro" id="IPR012000">
    <property type="entry name" value="Thiamin_PyroP_enz_cen_dom"/>
</dbReference>
<comment type="caution">
    <text evidence="7">The sequence shown here is derived from an EMBL/GenBank/DDBJ whole genome shotgun (WGS) entry which is preliminary data.</text>
</comment>
<feature type="domain" description="Thiamine pyrophosphate enzyme TPP-binding" evidence="5">
    <location>
        <begin position="382"/>
        <end position="528"/>
    </location>
</feature>
<name>A0ABS0SAA4_9HYPH</name>
<dbReference type="Gene3D" id="3.40.50.970">
    <property type="match status" value="2"/>
</dbReference>
<dbReference type="CDD" id="cd00568">
    <property type="entry name" value="TPP_enzymes"/>
    <property type="match status" value="1"/>
</dbReference>
<dbReference type="InterPro" id="IPR029035">
    <property type="entry name" value="DHS-like_NAD/FAD-binding_dom"/>
</dbReference>
<evidence type="ECO:0000256" key="1">
    <source>
        <dbReference type="ARBA" id="ARBA00007812"/>
    </source>
</evidence>
<comment type="similarity">
    <text evidence="1 3">Belongs to the TPP enzyme family.</text>
</comment>
<evidence type="ECO:0000259" key="5">
    <source>
        <dbReference type="Pfam" id="PF02775"/>
    </source>
</evidence>
<dbReference type="InterPro" id="IPR012001">
    <property type="entry name" value="Thiamin_PyroP_enz_TPP-bd_dom"/>
</dbReference>
<evidence type="ECO:0000256" key="3">
    <source>
        <dbReference type="RuleBase" id="RU362132"/>
    </source>
</evidence>
<dbReference type="Proteomes" id="UP000601789">
    <property type="component" value="Unassembled WGS sequence"/>
</dbReference>
<evidence type="ECO:0000256" key="2">
    <source>
        <dbReference type="ARBA" id="ARBA00023052"/>
    </source>
</evidence>
<evidence type="ECO:0000313" key="7">
    <source>
        <dbReference type="EMBL" id="MBI1620196.1"/>
    </source>
</evidence>
<keyword evidence="2 3" id="KW-0786">Thiamine pyrophosphate</keyword>
<dbReference type="PANTHER" id="PTHR18968">
    <property type="entry name" value="THIAMINE PYROPHOSPHATE ENZYMES"/>
    <property type="match status" value="1"/>
</dbReference>
<sequence length="541" mass="57539">MTVFAALARALGDLGVDTMFGLIGDANLFFADAFVREQGGRYVSATHENSAVLMALGYAQVTGKVGVATVTHGPGLTNTITALVEGVKGTTPMVLIAGDTAIIDKDNFQNVPQREHVHATGAGFEQLRAPETFAEDLSTAFRRAELERRPIVFNMPSDFQWQEVAYSRPTVRLSEHRGVVPESEDLDNAVGIIASSRAPIILAGRGAGDKRSKEALIRLAERIGAPLATTLKARGLFSGHPFNLGVFGTLSTDVAAETIGQADCIIAFGSGLNKYTAGHGAYLEGKRVIQINLERSEVGRSRTVDAGVVGDPALTAERFIELLDMAEIPASAFCSDDLRERIAADKIRPYLTRDLAPGTVDIRAALLRLAEAIPEDRVVVQDGGRFMVEGWKTIHAPDPRSYVHTVNSACIGLGMGEAIGAAVAAKGRPTVLIAGDGGFMIGGLVEFATAVREKLDLIVIVCNDDGYGAEYIQFRRKDMDPSLSLLNWPDLAPVATALGGHGVTVRSEEDLDAAVDAVASRQGPLLIDLKLDPESLSAITL</sequence>
<feature type="domain" description="Thiamine pyrophosphate enzyme N-terminal TPP-binding" evidence="6">
    <location>
        <begin position="1"/>
        <end position="114"/>
    </location>
</feature>
<dbReference type="CDD" id="cd07035">
    <property type="entry name" value="TPP_PYR_POX_like"/>
    <property type="match status" value="1"/>
</dbReference>